<dbReference type="AlphaFoldDB" id="A0A1D6J1W6"/>
<evidence type="ECO:0000313" key="2">
    <source>
        <dbReference type="EMBL" id="AQK42042.1"/>
    </source>
</evidence>
<dbReference type="OMA" id="RIHASDH"/>
<dbReference type="InterPro" id="IPR008591">
    <property type="entry name" value="GINS_Sld5"/>
</dbReference>
<dbReference type="SUPFAM" id="SSF160059">
    <property type="entry name" value="PriA/YqbF domain"/>
    <property type="match status" value="1"/>
</dbReference>
<sequence>MSSWDDDDDSAAAAAATDVELLKRAWRDEKAAPEILRFDLPLVSRVREQIQLLVRSSPYPSLQCRSLSWTPSSSARPRATGEEVVDLVADDLYVLRYKSIKGLVESNRIDLVWCQWRWRREPILFESWK</sequence>
<evidence type="ECO:0000259" key="1">
    <source>
        <dbReference type="Pfam" id="PF16922"/>
    </source>
</evidence>
<proteinExistence type="predicted"/>
<dbReference type="Gene3D" id="3.40.5.60">
    <property type="match status" value="1"/>
</dbReference>
<dbReference type="Gene3D" id="1.20.58.1030">
    <property type="match status" value="1"/>
</dbReference>
<dbReference type="PANTHER" id="PTHR21206">
    <property type="entry name" value="SLD5 PROTEIN"/>
    <property type="match status" value="1"/>
</dbReference>
<dbReference type="InParanoid" id="A0A1D6J1W6"/>
<dbReference type="InterPro" id="IPR031633">
    <property type="entry name" value="SLD5_C"/>
</dbReference>
<feature type="non-terminal residue" evidence="2">
    <location>
        <position position="129"/>
    </location>
</feature>
<gene>
    <name evidence="2" type="ORF">ZEAMMB73_Zm00001d024805</name>
</gene>
<feature type="domain" description="DNA replication complex GINS protein SLD5 C-terminal" evidence="1">
    <location>
        <begin position="81"/>
        <end position="112"/>
    </location>
</feature>
<dbReference type="SUPFAM" id="SSF158573">
    <property type="entry name" value="GINS helical bundle-like"/>
    <property type="match status" value="1"/>
</dbReference>
<name>A0A1D6J1W6_MAIZE</name>
<dbReference type="Pfam" id="PF16922">
    <property type="entry name" value="SLD5_C"/>
    <property type="match status" value="1"/>
</dbReference>
<dbReference type="STRING" id="4577.A0A1D6J1W6"/>
<dbReference type="PANTHER" id="PTHR21206:SF0">
    <property type="entry name" value="DNA REPLICATION COMPLEX GINS PROTEIN SLD5"/>
    <property type="match status" value="1"/>
</dbReference>
<dbReference type="InterPro" id="IPR036224">
    <property type="entry name" value="GINS_bundle-like_dom_sf"/>
</dbReference>
<protein>
    <submittedName>
        <fullName evidence="2">DNA replication protein-related</fullName>
    </submittedName>
</protein>
<accession>A0A1D6J1W6</accession>
<dbReference type="EMBL" id="CM000786">
    <property type="protein sequence ID" value="AQK42042.1"/>
    <property type="molecule type" value="Genomic_DNA"/>
</dbReference>
<dbReference type="PaxDb" id="4577-GRMZM2G041350_P01"/>
<reference evidence="2" key="1">
    <citation type="submission" date="2015-12" db="EMBL/GenBank/DDBJ databases">
        <title>Update maize B73 reference genome by single molecule sequencing technologies.</title>
        <authorList>
            <consortium name="Maize Genome Sequencing Project"/>
            <person name="Ware D."/>
        </authorList>
    </citation>
    <scope>NUCLEOTIDE SEQUENCE</scope>
    <source>
        <tissue evidence="2">Seedling</tissue>
    </source>
</reference>
<dbReference type="PIRSF" id="PIRSF007764">
    <property type="entry name" value="Sld5"/>
    <property type="match status" value="1"/>
</dbReference>
<dbReference type="CDD" id="cd21692">
    <property type="entry name" value="GINS_B_Sld5"/>
    <property type="match status" value="1"/>
</dbReference>
<dbReference type="GO" id="GO:0006261">
    <property type="term" value="P:DNA-templated DNA replication"/>
    <property type="evidence" value="ECO:0007669"/>
    <property type="project" value="InterPro"/>
</dbReference>
<organism evidence="2">
    <name type="scientific">Zea mays</name>
    <name type="common">Maize</name>
    <dbReference type="NCBI Taxonomy" id="4577"/>
    <lineage>
        <taxon>Eukaryota</taxon>
        <taxon>Viridiplantae</taxon>
        <taxon>Streptophyta</taxon>
        <taxon>Embryophyta</taxon>
        <taxon>Tracheophyta</taxon>
        <taxon>Spermatophyta</taxon>
        <taxon>Magnoliopsida</taxon>
        <taxon>Liliopsida</taxon>
        <taxon>Poales</taxon>
        <taxon>Poaceae</taxon>
        <taxon>PACMAD clade</taxon>
        <taxon>Panicoideae</taxon>
        <taxon>Andropogonodae</taxon>
        <taxon>Andropogoneae</taxon>
        <taxon>Tripsacinae</taxon>
        <taxon>Zea</taxon>
    </lineage>
</organism>